<reference evidence="1" key="1">
    <citation type="journal article" date="2020" name="Nature">
        <title>Giant virus diversity and host interactions through global metagenomics.</title>
        <authorList>
            <person name="Schulz F."/>
            <person name="Roux S."/>
            <person name="Paez-Espino D."/>
            <person name="Jungbluth S."/>
            <person name="Walsh D.A."/>
            <person name="Denef V.J."/>
            <person name="McMahon K.D."/>
            <person name="Konstantinidis K.T."/>
            <person name="Eloe-Fadrosh E.A."/>
            <person name="Kyrpides N.C."/>
            <person name="Woyke T."/>
        </authorList>
    </citation>
    <scope>NUCLEOTIDE SEQUENCE</scope>
    <source>
        <strain evidence="1">GVMAG-S-1021933-23</strain>
    </source>
</reference>
<evidence type="ECO:0000313" key="1">
    <source>
        <dbReference type="EMBL" id="QHS78295.1"/>
    </source>
</evidence>
<dbReference type="AlphaFoldDB" id="A0A6C0AFZ1"/>
<protein>
    <submittedName>
        <fullName evidence="1">Uncharacterized protein</fullName>
    </submittedName>
</protein>
<name>A0A6C0AFZ1_9ZZZZ</name>
<accession>A0A6C0AFZ1</accession>
<proteinExistence type="predicted"/>
<organism evidence="1">
    <name type="scientific">viral metagenome</name>
    <dbReference type="NCBI Taxonomy" id="1070528"/>
    <lineage>
        <taxon>unclassified sequences</taxon>
        <taxon>metagenomes</taxon>
        <taxon>organismal metagenomes</taxon>
    </lineage>
</organism>
<sequence length="253" mass="30228">MITSNDDFLNNKKKISQNLCDYVYFVSKWEKNILKQNNNLFKFVENVSKILYLLDAIIFMCSNNDDYYGPDPFDEYIMSHGDDNEESKSFSYFTEKLNNLFSKKFIKESQNILFDPKKSKYPFRIEGGSGSLFNYDDLQMTERKPLYQLFIDKITESNLDNCIKEKDILCNILMKLLIDPYYLLTLSNLKKSIKKSIKNRAYIIKYLINNDENFLKIINLYFNWEQIEGIKYEKNMSLTFKNIQFLKFECNKL</sequence>
<dbReference type="EMBL" id="MN740596">
    <property type="protein sequence ID" value="QHS78295.1"/>
    <property type="molecule type" value="Genomic_DNA"/>
</dbReference>